<dbReference type="AlphaFoldDB" id="A0A370BQ47"/>
<dbReference type="Proteomes" id="UP000253845">
    <property type="component" value="Unassembled WGS sequence"/>
</dbReference>
<proteinExistence type="predicted"/>
<evidence type="ECO:0000313" key="1">
    <source>
        <dbReference type="EMBL" id="RDH17683.1"/>
    </source>
</evidence>
<dbReference type="VEuPathDB" id="FungiDB:M747DRAFT_242514"/>
<organism evidence="1 2">
    <name type="scientific">Aspergillus niger ATCC 13496</name>
    <dbReference type="NCBI Taxonomy" id="1353008"/>
    <lineage>
        <taxon>Eukaryota</taxon>
        <taxon>Fungi</taxon>
        <taxon>Dikarya</taxon>
        <taxon>Ascomycota</taxon>
        <taxon>Pezizomycotina</taxon>
        <taxon>Eurotiomycetes</taxon>
        <taxon>Eurotiomycetidae</taxon>
        <taxon>Eurotiales</taxon>
        <taxon>Aspergillaceae</taxon>
        <taxon>Aspergillus</taxon>
        <taxon>Aspergillus subgen. Circumdati</taxon>
    </lineage>
</organism>
<evidence type="ECO:0000313" key="2">
    <source>
        <dbReference type="Proteomes" id="UP000253845"/>
    </source>
</evidence>
<sequence>MHAVTDSSAPSLVGSDSTSARLTYYTYQSFICHITVSVEGDPLASLPNLRQEWFRWFKTVGSIPGCGGRRCLGRLWDLGTPAEVQPAPRKKVLYVEEIESRRFSTTRILGATKLSWADSSRRRLIDRQWEVRLMTTPRSGTMFNRKQPATFCRPFYRSARVEEDAGSSPPITYPQPMEGILEVGMEHSLHMPNKLIIRFHHHARPGSGCPKFSILWGVYRGFVYAAMAVGFRALACTGKARPRTPSTYVRIPKIVRMNRQRIKNIVVEIETINTTTPSIHRAKGRSPALPGIHYTDTYAHTHLTLFSACPDTYSGKSSRLFPMIAQIRICRVADHLTKTVLVI</sequence>
<dbReference type="EMBL" id="KZ851929">
    <property type="protein sequence ID" value="RDH17683.1"/>
    <property type="molecule type" value="Genomic_DNA"/>
</dbReference>
<gene>
    <name evidence="1" type="ORF">M747DRAFT_242514</name>
</gene>
<reference evidence="1 2" key="1">
    <citation type="submission" date="2018-07" db="EMBL/GenBank/DDBJ databases">
        <title>Section-level genome sequencing of Aspergillus section Nigri to investigate inter- and intra-species variation.</title>
        <authorList>
            <consortium name="DOE Joint Genome Institute"/>
            <person name="Vesth T.C."/>
            <person name="Nybo J.L."/>
            <person name="Theobald S."/>
            <person name="Frisvad J.C."/>
            <person name="Larsen T.O."/>
            <person name="Nielsen K.F."/>
            <person name="Hoof J.B."/>
            <person name="Brandl J."/>
            <person name="Salamov A."/>
            <person name="Riley R."/>
            <person name="Gladden J.M."/>
            <person name="Phatale P."/>
            <person name="Nielsen M.T."/>
            <person name="Lyhne E.K."/>
            <person name="Kogle M.E."/>
            <person name="Strasser K."/>
            <person name="McDonnell E."/>
            <person name="Barry K."/>
            <person name="Clum A."/>
            <person name="Chen C."/>
            <person name="Nolan M."/>
            <person name="Sandor L."/>
            <person name="Kuo A."/>
            <person name="Lipzen A."/>
            <person name="Hainaut M."/>
            <person name="Drula E."/>
            <person name="Tsang A."/>
            <person name="Magnuson J.K."/>
            <person name="Henrissat B."/>
            <person name="Wiebenga A."/>
            <person name="Simmons B.A."/>
            <person name="Makela M.R."/>
            <person name="De vries R.P."/>
            <person name="Grigoriev I.V."/>
            <person name="Mortensen U.H."/>
            <person name="Baker S.E."/>
            <person name="Andersen M.R."/>
        </authorList>
    </citation>
    <scope>NUCLEOTIDE SEQUENCE [LARGE SCALE GENOMIC DNA]</scope>
    <source>
        <strain evidence="1 2">ATCC 13496</strain>
    </source>
</reference>
<protein>
    <submittedName>
        <fullName evidence="1">Uncharacterized protein</fullName>
    </submittedName>
</protein>
<name>A0A370BQ47_ASPNG</name>
<accession>A0A370BQ47</accession>